<evidence type="ECO:0000256" key="1">
    <source>
        <dbReference type="SAM" id="MobiDB-lite"/>
    </source>
</evidence>
<dbReference type="InterPro" id="IPR036264">
    <property type="entry name" value="Bact_exopeptidase_dim_dom"/>
</dbReference>
<accession>A0A9X6NJ69</accession>
<dbReference type="GO" id="GO:0016805">
    <property type="term" value="F:dipeptidase activity"/>
    <property type="evidence" value="ECO:0007669"/>
    <property type="project" value="TreeGrafter"/>
</dbReference>
<dbReference type="PANTHER" id="PTHR30575:SF0">
    <property type="entry name" value="XAA-ARG DIPEPTIDASE"/>
    <property type="match status" value="1"/>
</dbReference>
<dbReference type="SUPFAM" id="SSF53187">
    <property type="entry name" value="Zn-dependent exopeptidases"/>
    <property type="match status" value="1"/>
</dbReference>
<dbReference type="OrthoDB" id="6119954at2759"/>
<evidence type="ECO:0000313" key="2">
    <source>
        <dbReference type="EMBL" id="OWA55030.1"/>
    </source>
</evidence>
<protein>
    <submittedName>
        <fullName evidence="2">Peptidase M20 domain-containing protein 2</fullName>
    </submittedName>
</protein>
<dbReference type="EMBL" id="MTYJ01000512">
    <property type="protein sequence ID" value="OWA55030.1"/>
    <property type="molecule type" value="Genomic_DNA"/>
</dbReference>
<dbReference type="InterPro" id="IPR052030">
    <property type="entry name" value="Peptidase_M20/M20A_hydrolases"/>
</dbReference>
<dbReference type="AlphaFoldDB" id="A0A9X6NJ69"/>
<comment type="caution">
    <text evidence="2">The sequence shown here is derived from an EMBL/GenBank/DDBJ whole genome shotgun (WGS) entry which is preliminary data.</text>
</comment>
<feature type="region of interest" description="Disordered" evidence="1">
    <location>
        <begin position="528"/>
        <end position="552"/>
    </location>
</feature>
<dbReference type="InterPro" id="IPR002933">
    <property type="entry name" value="Peptidase_M20"/>
</dbReference>
<gene>
    <name evidence="2" type="ORF">BV898_19415</name>
</gene>
<sequence length="552" mass="60172">MESASTFDISTAFADVQAHVDKLSPELRILSMAIWNRPETAYEEHFAHSLLTDFLAGKGFTVTRHFHLPTAFRAEFQSAHFDPARHYTVAYLSEYDSLPVIGHACGHNLIAICGVGSALALQSLLRIGTGLEGRVICLGTPAEETSGGKIDLLNAGAFVGIDFCMMAHPSGVNITKPDFIGLLECEVEFFGKDNDAGPEPWSSSASATDAAVLLYTSLSLLRQKLNAGNQIHGVIFEAGKPQPTGKSYAKCHYYMRTPTVPEMDTLKQSFQAALDSTALICGCTVKREYAIAPFEGLISNQLMASLYDKYAQQLGFDSPDLPPSYGSTDMGNVSNNLPGLHPVYSIGESTLTLHTEDFKAAAATAYAHTATLNIAKSLAMVGVELLSNTTSAQSAKLAFSLSPASCFQKAVFIKQPNYDKLLGEKMALRFGSMLKIRPLSMPTAIRTVEFTQGRENDDLTDCPIPPCPKIKFSPKYDNDHAYKTKFYKDYLLHNVHMEKNLINTIKSKKEKLGLIRAAIQMATAELAELSGSSTDHTESHQTQKPKESPECT</sequence>
<proteinExistence type="predicted"/>
<reference evidence="3" key="1">
    <citation type="submission" date="2017-01" db="EMBL/GenBank/DDBJ databases">
        <title>Comparative genomics of anhydrobiosis in the tardigrade Hypsibius dujardini.</title>
        <authorList>
            <person name="Yoshida Y."/>
            <person name="Koutsovoulos G."/>
            <person name="Laetsch D."/>
            <person name="Stevens L."/>
            <person name="Kumar S."/>
            <person name="Horikawa D."/>
            <person name="Ishino K."/>
            <person name="Komine S."/>
            <person name="Tomita M."/>
            <person name="Blaxter M."/>
            <person name="Arakawa K."/>
        </authorList>
    </citation>
    <scope>NUCLEOTIDE SEQUENCE [LARGE SCALE GENOMIC DNA]</scope>
    <source>
        <strain evidence="3">Z151</strain>
    </source>
</reference>
<dbReference type="Gene3D" id="3.40.630.10">
    <property type="entry name" value="Zn peptidases"/>
    <property type="match status" value="1"/>
</dbReference>
<keyword evidence="3" id="KW-1185">Reference proteome</keyword>
<dbReference type="SUPFAM" id="SSF55031">
    <property type="entry name" value="Bacterial exopeptidase dimerisation domain"/>
    <property type="match status" value="1"/>
</dbReference>
<name>A0A9X6NJ69_HYPEX</name>
<evidence type="ECO:0000313" key="3">
    <source>
        <dbReference type="Proteomes" id="UP000192578"/>
    </source>
</evidence>
<organism evidence="2 3">
    <name type="scientific">Hypsibius exemplaris</name>
    <name type="common">Freshwater tardigrade</name>
    <dbReference type="NCBI Taxonomy" id="2072580"/>
    <lineage>
        <taxon>Eukaryota</taxon>
        <taxon>Metazoa</taxon>
        <taxon>Ecdysozoa</taxon>
        <taxon>Tardigrada</taxon>
        <taxon>Eutardigrada</taxon>
        <taxon>Parachela</taxon>
        <taxon>Hypsibioidea</taxon>
        <taxon>Hypsibiidae</taxon>
        <taxon>Hypsibius</taxon>
    </lineage>
</organism>
<feature type="compositionally biased region" description="Basic and acidic residues" evidence="1">
    <location>
        <begin position="535"/>
        <end position="552"/>
    </location>
</feature>
<dbReference type="Pfam" id="PF01546">
    <property type="entry name" value="Peptidase_M20"/>
    <property type="match status" value="1"/>
</dbReference>
<dbReference type="PANTHER" id="PTHR30575">
    <property type="entry name" value="PEPTIDASE M20"/>
    <property type="match status" value="1"/>
</dbReference>
<dbReference type="Gene3D" id="3.30.70.360">
    <property type="match status" value="1"/>
</dbReference>
<dbReference type="Proteomes" id="UP000192578">
    <property type="component" value="Unassembled WGS sequence"/>
</dbReference>